<protein>
    <recommendedName>
        <fullName evidence="4">NADH dehydrogenase [ubiquinone] 1 beta subcomplex subunit 11, mitochondrial</fullName>
    </recommendedName>
    <alternativeName>
        <fullName evidence="15">Complex I-ESSS</fullName>
    </alternativeName>
    <alternativeName>
        <fullName evidence="14">NADH-ubiquinone oxidoreductase ESSS subunit</fullName>
    </alternativeName>
</protein>
<evidence type="ECO:0000256" key="8">
    <source>
        <dbReference type="ARBA" id="ARBA00022792"/>
    </source>
</evidence>
<evidence type="ECO:0000256" key="10">
    <source>
        <dbReference type="ARBA" id="ARBA00022982"/>
    </source>
</evidence>
<evidence type="ECO:0000256" key="5">
    <source>
        <dbReference type="ARBA" id="ARBA00022448"/>
    </source>
</evidence>
<dbReference type="EMBL" id="CAIIXF020000005">
    <property type="protein sequence ID" value="CAH1783733.1"/>
    <property type="molecule type" value="Genomic_DNA"/>
</dbReference>
<comment type="subcellular location">
    <subcellularLocation>
        <location evidence="2">Mitochondrion inner membrane</location>
        <topology evidence="2">Single-pass membrane protein</topology>
    </subcellularLocation>
</comment>
<evidence type="ECO:0000256" key="15">
    <source>
        <dbReference type="ARBA" id="ARBA00031387"/>
    </source>
</evidence>
<reference evidence="17" key="1">
    <citation type="submission" date="2022-03" db="EMBL/GenBank/DDBJ databases">
        <authorList>
            <person name="Martin C."/>
        </authorList>
    </citation>
    <scope>NUCLEOTIDE SEQUENCE</scope>
</reference>
<proteinExistence type="inferred from homology"/>
<keyword evidence="9" id="KW-0809">Transit peptide</keyword>
<evidence type="ECO:0000313" key="18">
    <source>
        <dbReference type="Proteomes" id="UP000749559"/>
    </source>
</evidence>
<evidence type="ECO:0000256" key="16">
    <source>
        <dbReference type="ARBA" id="ARBA00046528"/>
    </source>
</evidence>
<organism evidence="17 18">
    <name type="scientific">Owenia fusiformis</name>
    <name type="common">Polychaete worm</name>
    <dbReference type="NCBI Taxonomy" id="6347"/>
    <lineage>
        <taxon>Eukaryota</taxon>
        <taxon>Metazoa</taxon>
        <taxon>Spiralia</taxon>
        <taxon>Lophotrochozoa</taxon>
        <taxon>Annelida</taxon>
        <taxon>Polychaeta</taxon>
        <taxon>Sedentaria</taxon>
        <taxon>Canalipalpata</taxon>
        <taxon>Sabellida</taxon>
        <taxon>Oweniida</taxon>
        <taxon>Oweniidae</taxon>
        <taxon>Owenia</taxon>
    </lineage>
</organism>
<dbReference type="InterPro" id="IPR019329">
    <property type="entry name" value="NADH_UbQ_OxRdtase_ESSS_su"/>
</dbReference>
<keyword evidence="10" id="KW-0249">Electron transport</keyword>
<keyword evidence="5" id="KW-0813">Transport</keyword>
<comment type="caution">
    <text evidence="17">The sequence shown here is derived from an EMBL/GenBank/DDBJ whole genome shotgun (WGS) entry which is preliminary data.</text>
</comment>
<comment type="function">
    <text evidence="1">Accessory subunit of the mitochondrial membrane respiratory chain NADH dehydrogenase (Complex I), that is believed not to be involved in catalysis. Complex I functions in the transfer of electrons from NADH to the respiratory chain. The immediate electron acceptor for the enzyme is believed to be ubiquinone.</text>
</comment>
<name>A0A8J1XH06_OWEFU</name>
<evidence type="ECO:0000313" key="17">
    <source>
        <dbReference type="EMBL" id="CAH1783733.1"/>
    </source>
</evidence>
<evidence type="ECO:0000256" key="11">
    <source>
        <dbReference type="ARBA" id="ARBA00022989"/>
    </source>
</evidence>
<dbReference type="Pfam" id="PF10183">
    <property type="entry name" value="ESSS"/>
    <property type="match status" value="1"/>
</dbReference>
<sequence>MASLFRIAANQCRSLGTHLVKKEVLLQPRCLISTSKKNKDASAATIEPRTEQTASETAAKEKEDFDPNWISYGYVLTDPHEDKWHHRIVMFMGVTLCLVTGSFVAAYMPDHRMRDWSQREAFLVLAHREANGLPLIDPELVPRDQIELPSEEELGDVPIII</sequence>
<evidence type="ECO:0000256" key="7">
    <source>
        <dbReference type="ARBA" id="ARBA00022692"/>
    </source>
</evidence>
<keyword evidence="12" id="KW-0496">Mitochondrion</keyword>
<evidence type="ECO:0000256" key="2">
    <source>
        <dbReference type="ARBA" id="ARBA00004434"/>
    </source>
</evidence>
<keyword evidence="13" id="KW-0472">Membrane</keyword>
<dbReference type="PANTHER" id="PTHR13327:SF0">
    <property type="entry name" value="NADH DEHYDROGENASE [UBIQUINONE] 1 BETA SUBCOMPLEX SUBUNIT 11, MITOCHONDRIAL"/>
    <property type="match status" value="1"/>
</dbReference>
<comment type="similarity">
    <text evidence="3">Belongs to the complex I NDUFB11 subunit family.</text>
</comment>
<evidence type="ECO:0000256" key="9">
    <source>
        <dbReference type="ARBA" id="ARBA00022946"/>
    </source>
</evidence>
<dbReference type="OrthoDB" id="5917019at2759"/>
<evidence type="ECO:0000256" key="1">
    <source>
        <dbReference type="ARBA" id="ARBA00003195"/>
    </source>
</evidence>
<evidence type="ECO:0000256" key="4">
    <source>
        <dbReference type="ARBA" id="ARBA00018632"/>
    </source>
</evidence>
<dbReference type="PANTHER" id="PTHR13327">
    <property type="entry name" value="NADH-UBIQUINONE OXIDOREDUCTASE ESSS SUBUNIT, MITOCHONDRIAL PRECURSOR"/>
    <property type="match status" value="1"/>
</dbReference>
<evidence type="ECO:0000256" key="12">
    <source>
        <dbReference type="ARBA" id="ARBA00023128"/>
    </source>
</evidence>
<keyword evidence="7" id="KW-0812">Transmembrane</keyword>
<gene>
    <name evidence="17" type="ORF">OFUS_LOCUS10045</name>
</gene>
<keyword evidence="6" id="KW-0679">Respiratory chain</keyword>
<dbReference type="GO" id="GO:0005743">
    <property type="term" value="C:mitochondrial inner membrane"/>
    <property type="evidence" value="ECO:0007669"/>
    <property type="project" value="UniProtKB-SubCell"/>
</dbReference>
<keyword evidence="18" id="KW-1185">Reference proteome</keyword>
<dbReference type="Proteomes" id="UP000749559">
    <property type="component" value="Unassembled WGS sequence"/>
</dbReference>
<comment type="subunit">
    <text evidence="16">Complex I is composed of 45 different subunits. Interacts with BCAP31.</text>
</comment>
<evidence type="ECO:0000256" key="14">
    <source>
        <dbReference type="ARBA" id="ARBA00030753"/>
    </source>
</evidence>
<accession>A0A8J1XH06</accession>
<evidence type="ECO:0000256" key="13">
    <source>
        <dbReference type="ARBA" id="ARBA00023136"/>
    </source>
</evidence>
<evidence type="ECO:0000256" key="6">
    <source>
        <dbReference type="ARBA" id="ARBA00022660"/>
    </source>
</evidence>
<dbReference type="AlphaFoldDB" id="A0A8J1XH06"/>
<keyword evidence="11" id="KW-1133">Transmembrane helix</keyword>
<keyword evidence="8" id="KW-0999">Mitochondrion inner membrane</keyword>
<evidence type="ECO:0000256" key="3">
    <source>
        <dbReference type="ARBA" id="ARBA00008915"/>
    </source>
</evidence>